<comment type="cofactor">
    <cofactor evidence="1">
        <name>a divalent metal cation</name>
        <dbReference type="ChEBI" id="CHEBI:60240"/>
    </cofactor>
</comment>
<dbReference type="Pfam" id="PF13359">
    <property type="entry name" value="DDE_Tnp_4"/>
    <property type="match status" value="1"/>
</dbReference>
<evidence type="ECO:0000256" key="3">
    <source>
        <dbReference type="ARBA" id="ARBA00006958"/>
    </source>
</evidence>
<reference evidence="11" key="1">
    <citation type="submission" date="2020-08" db="EMBL/GenBank/DDBJ databases">
        <title>Spodoptera exigua strain:BAW_Kor-Di-RS1 Genome sequencing and assembly.</title>
        <authorList>
            <person name="Kim J."/>
            <person name="Nam H.Y."/>
            <person name="Kwon M."/>
            <person name="Choi J.H."/>
            <person name="Cho S.R."/>
            <person name="Kim G.-H."/>
        </authorList>
    </citation>
    <scope>NUCLEOTIDE SEQUENCE</scope>
    <source>
        <strain evidence="11">BAW_Kor-Di-RS1</strain>
        <tissue evidence="11">Whole-body</tissue>
    </source>
</reference>
<dbReference type="AlphaFoldDB" id="A0A835GEG9"/>
<dbReference type="GO" id="GO:0046872">
    <property type="term" value="F:metal ion binding"/>
    <property type="evidence" value="ECO:0007669"/>
    <property type="project" value="UniProtKB-KW"/>
</dbReference>
<dbReference type="PANTHER" id="PTHR22930:SF289">
    <property type="entry name" value="DDE TNP4 DOMAIN-CONTAINING PROTEIN-RELATED"/>
    <property type="match status" value="1"/>
</dbReference>
<evidence type="ECO:0000256" key="7">
    <source>
        <dbReference type="ARBA" id="ARBA00023242"/>
    </source>
</evidence>
<feature type="compositionally biased region" description="Basic and acidic residues" evidence="9">
    <location>
        <begin position="866"/>
        <end position="878"/>
    </location>
</feature>
<gene>
    <name evidence="11" type="ORF">HW555_008377</name>
</gene>
<feature type="region of interest" description="Disordered" evidence="9">
    <location>
        <begin position="862"/>
        <end position="891"/>
    </location>
</feature>
<evidence type="ECO:0000256" key="8">
    <source>
        <dbReference type="SAM" id="Coils"/>
    </source>
</evidence>
<feature type="non-terminal residue" evidence="11">
    <location>
        <position position="985"/>
    </location>
</feature>
<accession>A0A835GEG9</accession>
<dbReference type="GO" id="GO:0004518">
    <property type="term" value="F:nuclease activity"/>
    <property type="evidence" value="ECO:0007669"/>
    <property type="project" value="UniProtKB-KW"/>
</dbReference>
<keyword evidence="12" id="KW-1185">Reference proteome</keyword>
<keyword evidence="8" id="KW-0175">Coiled coil</keyword>
<keyword evidence="6" id="KW-0378">Hydrolase</keyword>
<name>A0A835GEG9_SPOEX</name>
<sequence length="985" mass="114306">FINMRHAKSKLTSEEILKKKREAEKARLARIKSDPIKLAEYKEKQKLQYLKKKEKGQRKNVEEMTPREQRITRKKWKNYSSNYRQRKRQLKQTTNNFIRQNSPPLTDDEIQPIINEEIRPLKTKLNTQRQKYKRVKKQLKKVIKSVEKTPKTRIEDMSEDITKKKELVKKALFGEVIKTQLEENYTKLKTHEERKKFKQVISGNLVDKYKLWRIKNKAVTYKKTGHNLTNKKINKSKTIIQGLVQKFFEDDSNSLRLSCMIFLLEEAKRRDNVEKRRQAHVIRNMDLITTDTEFIKVFRLTEELIKQLEEDISPFLAKTKRKGGICNRTKILCTLAFLASGSYQKILCENARTYISQASASRAIRAVVNAINHPAIINKYIRFPQNTNERQILKEKFYEKFKMPGTIGCVDGTLVSMVRPKEHEERYYCRKGYHARNAVIINDPDLNIMHVDVTFGGATHDSFIFNNSVIKTHLEQLNNTGETVYLLGDSGFALRPYMMVPCSNPGPGSKEEYYNDLHATARNTAERTIGILKGRFRCLLVHRVLHYDPEMVGKIIKACCVLHNICNQARVPPVELPAHLQTRSKCDPKRYLLDTMKNLHKKFLKTTPCVISYSLFTRLRPFWVVPPTLSNRETCSCTIHENMNLQLAALKKANITTVSNHQNMLELLCCDRYSERCLERTCDNCCSKTLTYTEFDNSKPILIKQWVSKKESITDLKTKKQRFVMKCKIETQEMSPRNAITKLENDMVKFFRHSFNILHQCPGIKIDVIEECQIEKMNTIINDKSSEMVAFKGTLLVHQVTGTAYIPNNLTMKSLSCFCHTDGCNHYKLGSISYQTEISAINSTRINTSTVFSDSEDDVPLSTYVKDNDDRSKLDRDLSAPGTSGYSHHQSRYSSGDYVLVKYITKKTEYHYAAVCSSVDDEDGEVRVTFLKICDQNGTLFKLDERDVSDVPMDQVIKKLPVPNLITKGKRVYYQFQEKIDVFEK</sequence>
<organism evidence="11 12">
    <name type="scientific">Spodoptera exigua</name>
    <name type="common">Beet armyworm</name>
    <name type="synonym">Noctua fulgens</name>
    <dbReference type="NCBI Taxonomy" id="7107"/>
    <lineage>
        <taxon>Eukaryota</taxon>
        <taxon>Metazoa</taxon>
        <taxon>Ecdysozoa</taxon>
        <taxon>Arthropoda</taxon>
        <taxon>Hexapoda</taxon>
        <taxon>Insecta</taxon>
        <taxon>Pterygota</taxon>
        <taxon>Neoptera</taxon>
        <taxon>Endopterygota</taxon>
        <taxon>Lepidoptera</taxon>
        <taxon>Glossata</taxon>
        <taxon>Ditrysia</taxon>
        <taxon>Noctuoidea</taxon>
        <taxon>Noctuidae</taxon>
        <taxon>Amphipyrinae</taxon>
        <taxon>Spodoptera</taxon>
    </lineage>
</organism>
<comment type="similarity">
    <text evidence="3">Belongs to the HARBI1 family.</text>
</comment>
<comment type="subcellular location">
    <subcellularLocation>
        <location evidence="2">Nucleus</location>
    </subcellularLocation>
</comment>
<dbReference type="PANTHER" id="PTHR22930">
    <property type="match status" value="1"/>
</dbReference>
<dbReference type="InterPro" id="IPR045249">
    <property type="entry name" value="HARBI1-like"/>
</dbReference>
<feature type="compositionally biased region" description="Polar residues" evidence="9">
    <location>
        <begin position="881"/>
        <end position="891"/>
    </location>
</feature>
<dbReference type="GO" id="GO:0005634">
    <property type="term" value="C:nucleus"/>
    <property type="evidence" value="ECO:0007669"/>
    <property type="project" value="UniProtKB-SubCell"/>
</dbReference>
<evidence type="ECO:0000256" key="4">
    <source>
        <dbReference type="ARBA" id="ARBA00022722"/>
    </source>
</evidence>
<evidence type="ECO:0000256" key="9">
    <source>
        <dbReference type="SAM" id="MobiDB-lite"/>
    </source>
</evidence>
<keyword evidence="7" id="KW-0539">Nucleus</keyword>
<evidence type="ECO:0000256" key="5">
    <source>
        <dbReference type="ARBA" id="ARBA00022723"/>
    </source>
</evidence>
<evidence type="ECO:0000259" key="10">
    <source>
        <dbReference type="Pfam" id="PF13359"/>
    </source>
</evidence>
<dbReference type="Proteomes" id="UP000648187">
    <property type="component" value="Unassembled WGS sequence"/>
</dbReference>
<feature type="region of interest" description="Disordered" evidence="9">
    <location>
        <begin position="85"/>
        <end position="108"/>
    </location>
</feature>
<evidence type="ECO:0000313" key="12">
    <source>
        <dbReference type="Proteomes" id="UP000648187"/>
    </source>
</evidence>
<keyword evidence="4" id="KW-0540">Nuclease</keyword>
<proteinExistence type="inferred from homology"/>
<evidence type="ECO:0000256" key="2">
    <source>
        <dbReference type="ARBA" id="ARBA00004123"/>
    </source>
</evidence>
<feature type="compositionally biased region" description="Polar residues" evidence="9">
    <location>
        <begin position="91"/>
        <end position="104"/>
    </location>
</feature>
<protein>
    <recommendedName>
        <fullName evidence="10">DDE Tnp4 domain-containing protein</fullName>
    </recommendedName>
</protein>
<dbReference type="InterPro" id="IPR027806">
    <property type="entry name" value="HARBI1_dom"/>
</dbReference>
<evidence type="ECO:0000313" key="11">
    <source>
        <dbReference type="EMBL" id="KAF9413395.1"/>
    </source>
</evidence>
<dbReference type="EMBL" id="JACKWZ010000161">
    <property type="protein sequence ID" value="KAF9413395.1"/>
    <property type="molecule type" value="Genomic_DNA"/>
</dbReference>
<evidence type="ECO:0000256" key="6">
    <source>
        <dbReference type="ARBA" id="ARBA00022801"/>
    </source>
</evidence>
<feature type="domain" description="DDE Tnp4" evidence="10">
    <location>
        <begin position="410"/>
        <end position="564"/>
    </location>
</feature>
<comment type="caution">
    <text evidence="11">The sequence shown here is derived from an EMBL/GenBank/DDBJ whole genome shotgun (WGS) entry which is preliminary data.</text>
</comment>
<feature type="coiled-coil region" evidence="8">
    <location>
        <begin position="122"/>
        <end position="149"/>
    </location>
</feature>
<dbReference type="GO" id="GO:0016787">
    <property type="term" value="F:hydrolase activity"/>
    <property type="evidence" value="ECO:0007669"/>
    <property type="project" value="UniProtKB-KW"/>
</dbReference>
<keyword evidence="5" id="KW-0479">Metal-binding</keyword>
<evidence type="ECO:0000256" key="1">
    <source>
        <dbReference type="ARBA" id="ARBA00001968"/>
    </source>
</evidence>